<keyword evidence="9 10" id="KW-0408">Iron</keyword>
<dbReference type="Pfam" id="PF03055">
    <property type="entry name" value="RPE65"/>
    <property type="match status" value="1"/>
</dbReference>
<comment type="cofactor">
    <cofactor evidence="10">
        <name>Fe(2+)</name>
        <dbReference type="ChEBI" id="CHEBI:29033"/>
    </cofactor>
    <text evidence="10">Binds 1 Fe(2+) ion per subunit.</text>
</comment>
<dbReference type="GO" id="GO:0051707">
    <property type="term" value="P:response to other organism"/>
    <property type="evidence" value="ECO:0007669"/>
    <property type="project" value="UniProtKB-ARBA"/>
</dbReference>
<dbReference type="EMBL" id="LRBV02000004">
    <property type="status" value="NOT_ANNOTATED_CDS"/>
    <property type="molecule type" value="Genomic_DNA"/>
</dbReference>
<dbReference type="Gene3D" id="1.20.5.4130">
    <property type="match status" value="2"/>
</dbReference>
<evidence type="ECO:0000256" key="6">
    <source>
        <dbReference type="ARBA" id="ARBA00022821"/>
    </source>
</evidence>
<evidence type="ECO:0000313" key="16">
    <source>
        <dbReference type="Proteomes" id="UP000594261"/>
    </source>
</evidence>
<proteinExistence type="inferred from homology"/>
<dbReference type="GO" id="GO:0046872">
    <property type="term" value="F:metal ion binding"/>
    <property type="evidence" value="ECO:0007669"/>
    <property type="project" value="UniProtKB-KW"/>
</dbReference>
<dbReference type="Pfam" id="PF25019">
    <property type="entry name" value="LRR_R13L1-DRL21"/>
    <property type="match status" value="1"/>
</dbReference>
<feature type="domain" description="Disease resistance N-terminal" evidence="12">
    <location>
        <begin position="1488"/>
        <end position="1565"/>
    </location>
</feature>
<dbReference type="Pfam" id="PF18052">
    <property type="entry name" value="Rx_N"/>
    <property type="match status" value="2"/>
</dbReference>
<evidence type="ECO:0000256" key="1">
    <source>
        <dbReference type="ARBA" id="ARBA00006787"/>
    </source>
</evidence>
<organism evidence="15 16">
    <name type="scientific">Quercus lobata</name>
    <name type="common">Valley oak</name>
    <dbReference type="NCBI Taxonomy" id="97700"/>
    <lineage>
        <taxon>Eukaryota</taxon>
        <taxon>Viridiplantae</taxon>
        <taxon>Streptophyta</taxon>
        <taxon>Embryophyta</taxon>
        <taxon>Tracheophyta</taxon>
        <taxon>Spermatophyta</taxon>
        <taxon>Magnoliopsida</taxon>
        <taxon>eudicotyledons</taxon>
        <taxon>Gunneridae</taxon>
        <taxon>Pentapetalae</taxon>
        <taxon>rosids</taxon>
        <taxon>fabids</taxon>
        <taxon>Fagales</taxon>
        <taxon>Fagaceae</taxon>
        <taxon>Quercus</taxon>
    </lineage>
</organism>
<comment type="similarity">
    <text evidence="1">Belongs to the carotenoid oxygenase family.</text>
</comment>
<evidence type="ECO:0000256" key="9">
    <source>
        <dbReference type="ARBA" id="ARBA00023004"/>
    </source>
</evidence>
<keyword evidence="16" id="KW-1185">Reference proteome</keyword>
<keyword evidence="8" id="KW-0223">Dioxygenase</keyword>
<dbReference type="SUPFAM" id="SSF52058">
    <property type="entry name" value="L domain-like"/>
    <property type="match status" value="2"/>
</dbReference>
<evidence type="ECO:0000256" key="3">
    <source>
        <dbReference type="ARBA" id="ARBA00022723"/>
    </source>
</evidence>
<dbReference type="InterPro" id="IPR036388">
    <property type="entry name" value="WH-like_DNA-bd_sf"/>
</dbReference>
<dbReference type="GO" id="GO:0006952">
    <property type="term" value="P:defense response"/>
    <property type="evidence" value="ECO:0007669"/>
    <property type="project" value="UniProtKB-KW"/>
</dbReference>
<dbReference type="InterPro" id="IPR002182">
    <property type="entry name" value="NB-ARC"/>
</dbReference>
<feature type="domain" description="Disease resistance protein winged helix" evidence="13">
    <location>
        <begin position="440"/>
        <end position="510"/>
    </location>
</feature>
<dbReference type="InterPro" id="IPR056789">
    <property type="entry name" value="LRR_R13L1-DRL21"/>
</dbReference>
<dbReference type="Gene3D" id="1.10.10.10">
    <property type="entry name" value="Winged helix-like DNA-binding domain superfamily/Winged helix DNA-binding domain"/>
    <property type="match status" value="1"/>
</dbReference>
<dbReference type="Pfam" id="PF00931">
    <property type="entry name" value="NB-ARC"/>
    <property type="match status" value="1"/>
</dbReference>
<dbReference type="Gene3D" id="3.40.50.300">
    <property type="entry name" value="P-loop containing nucleotide triphosphate hydrolases"/>
    <property type="match status" value="2"/>
</dbReference>
<dbReference type="Pfam" id="PF23559">
    <property type="entry name" value="WHD_DRP"/>
    <property type="match status" value="1"/>
</dbReference>
<evidence type="ECO:0000256" key="4">
    <source>
        <dbReference type="ARBA" id="ARBA00022737"/>
    </source>
</evidence>
<keyword evidence="8" id="KW-0560">Oxidoreductase</keyword>
<evidence type="ECO:0000259" key="14">
    <source>
        <dbReference type="Pfam" id="PF25019"/>
    </source>
</evidence>
<dbReference type="Gramene" id="QL04p006184:mrna">
    <property type="protein sequence ID" value="QL04p006184:mrna"/>
    <property type="gene ID" value="QL04p006184"/>
</dbReference>
<protein>
    <submittedName>
        <fullName evidence="15">Uncharacterized protein</fullName>
    </submittedName>
</protein>
<keyword evidence="4" id="KW-0677">Repeat</keyword>
<keyword evidence="5" id="KW-0547">Nucleotide-binding</keyword>
<evidence type="ECO:0000256" key="8">
    <source>
        <dbReference type="ARBA" id="ARBA00022964"/>
    </source>
</evidence>
<dbReference type="PROSITE" id="PS51450">
    <property type="entry name" value="LRR"/>
    <property type="match status" value="1"/>
</dbReference>
<dbReference type="InParanoid" id="A0A7N2LD78"/>
<dbReference type="Proteomes" id="UP000594261">
    <property type="component" value="Chromosome 4"/>
</dbReference>
<dbReference type="InterPro" id="IPR001611">
    <property type="entry name" value="Leu-rich_rpt"/>
</dbReference>
<evidence type="ECO:0000259" key="12">
    <source>
        <dbReference type="Pfam" id="PF18052"/>
    </source>
</evidence>
<dbReference type="GO" id="GO:0043531">
    <property type="term" value="F:ADP binding"/>
    <property type="evidence" value="ECO:0007669"/>
    <property type="project" value="InterPro"/>
</dbReference>
<reference evidence="15 16" key="1">
    <citation type="journal article" date="2016" name="G3 (Bethesda)">
        <title>First Draft Assembly and Annotation of the Genome of a California Endemic Oak Quercus lobata Nee (Fagaceae).</title>
        <authorList>
            <person name="Sork V.L."/>
            <person name="Fitz-Gibbon S.T."/>
            <person name="Puiu D."/>
            <person name="Crepeau M."/>
            <person name="Gugger P.F."/>
            <person name="Sherman R."/>
            <person name="Stevens K."/>
            <person name="Langley C.H."/>
            <person name="Pellegrini M."/>
            <person name="Salzberg S.L."/>
        </authorList>
    </citation>
    <scope>NUCLEOTIDE SEQUENCE [LARGE SCALE GENOMIC DNA]</scope>
    <source>
        <strain evidence="15 16">cv. SW786</strain>
    </source>
</reference>
<keyword evidence="7" id="KW-0067">ATP-binding</keyword>
<dbReference type="GO" id="GO:0005524">
    <property type="term" value="F:ATP binding"/>
    <property type="evidence" value="ECO:0007669"/>
    <property type="project" value="UniProtKB-KW"/>
</dbReference>
<evidence type="ECO:0000256" key="5">
    <source>
        <dbReference type="ARBA" id="ARBA00022741"/>
    </source>
</evidence>
<dbReference type="GO" id="GO:0016702">
    <property type="term" value="F:oxidoreductase activity, acting on single donors with incorporation of molecular oxygen, incorporation of two atoms of oxygen"/>
    <property type="evidence" value="ECO:0007669"/>
    <property type="project" value="InterPro"/>
</dbReference>
<keyword evidence="6" id="KW-0611">Plant defense</keyword>
<feature type="domain" description="NB-ARC" evidence="11">
    <location>
        <begin position="172"/>
        <end position="358"/>
    </location>
</feature>
<dbReference type="PANTHER" id="PTHR36766">
    <property type="entry name" value="PLANT BROAD-SPECTRUM MILDEW RESISTANCE PROTEIN RPW8"/>
    <property type="match status" value="1"/>
</dbReference>
<keyword evidence="2" id="KW-0433">Leucine-rich repeat</keyword>
<feature type="binding site" evidence="10">
    <location>
        <position position="1260"/>
    </location>
    <ligand>
        <name>Fe cation</name>
        <dbReference type="ChEBI" id="CHEBI:24875"/>
        <note>catalytic</note>
    </ligand>
</feature>
<dbReference type="InterPro" id="IPR042197">
    <property type="entry name" value="Apaf_helical"/>
</dbReference>
<dbReference type="EnsemblPlants" id="QL04p006184:mrna">
    <property type="protein sequence ID" value="QL04p006184:mrna"/>
    <property type="gene ID" value="QL04p006184"/>
</dbReference>
<dbReference type="Gene3D" id="3.80.10.10">
    <property type="entry name" value="Ribonuclease Inhibitor"/>
    <property type="match status" value="3"/>
</dbReference>
<dbReference type="PRINTS" id="PR00364">
    <property type="entry name" value="DISEASERSIST"/>
</dbReference>
<dbReference type="PANTHER" id="PTHR36766:SF40">
    <property type="entry name" value="DISEASE RESISTANCE PROTEIN RGA3"/>
    <property type="match status" value="1"/>
</dbReference>
<accession>A0A7N2LD78</accession>
<evidence type="ECO:0000256" key="2">
    <source>
        <dbReference type="ARBA" id="ARBA00022614"/>
    </source>
</evidence>
<evidence type="ECO:0000256" key="10">
    <source>
        <dbReference type="PIRSR" id="PIRSR604294-1"/>
    </source>
</evidence>
<evidence type="ECO:0000256" key="7">
    <source>
        <dbReference type="ARBA" id="ARBA00022840"/>
    </source>
</evidence>
<dbReference type="InterPro" id="IPR004294">
    <property type="entry name" value="Carotenoid_Oase"/>
</dbReference>
<feature type="domain" description="R13L1/DRL21-like LRR repeat region" evidence="14">
    <location>
        <begin position="688"/>
        <end position="808"/>
    </location>
</feature>
<keyword evidence="3 10" id="KW-0479">Metal-binding</keyword>
<dbReference type="SUPFAM" id="SSF52540">
    <property type="entry name" value="P-loop containing nucleoside triphosphate hydrolases"/>
    <property type="match status" value="2"/>
</dbReference>
<dbReference type="InterPro" id="IPR041118">
    <property type="entry name" value="Rx_N"/>
</dbReference>
<reference evidence="15" key="2">
    <citation type="submission" date="2021-01" db="UniProtKB">
        <authorList>
            <consortium name="EnsemblPlants"/>
        </authorList>
    </citation>
    <scope>IDENTIFICATION</scope>
</reference>
<dbReference type="InterPro" id="IPR058922">
    <property type="entry name" value="WHD_DRP"/>
</dbReference>
<dbReference type="InterPro" id="IPR027417">
    <property type="entry name" value="P-loop_NTPase"/>
</dbReference>
<evidence type="ECO:0000313" key="15">
    <source>
        <dbReference type="EnsemblPlants" id="QL04p006184:mrna"/>
    </source>
</evidence>
<dbReference type="Gene3D" id="1.10.8.430">
    <property type="entry name" value="Helical domain of apoptotic protease-activating factors"/>
    <property type="match status" value="1"/>
</dbReference>
<sequence>MDEPILSSVAGSIIENLGSAAFEQVGSLWNVEDDLEQIRKTVSTIKAVLQDAAEEQNHNHQDRVWLEKLKEAVFDADDLLDESKYHTELALRQKETSGSFIEKVRYFLSSISVVLGRPKMSLKISKLSQELDAIAKDREKFHWKERSTVKRNVIPDRETRPWFPHNEVIGREDEKNQIINRLLEPNNEENVLVVAIVGIAGIGKTTLAQCVYNDDRVDTQFELKIWACVSNVFEVTTFAKKLIMGIDKDDSMELMREKRRKINPEEVLKMDPLRELHDKISQKKILIVWDDSWNENCKVLNNFIGLLSSCAKECKIVITTRDKFVVDITRANETYFLKGLSEDYSWSLFEKLAFRNRQDTKNPTLVDFGREIVGKCQGVPLVIKSIGNVLYSKKPNEWSKIRDKVVANVIEQGGDNFPILRLSYDNLPSYLKCCFAFCSLFPKNYEIDKMTVIQLWMAHGFVQLPNDDTQQVEGVVDEYFKDLHCNFFEEVRDRWGALKYKMHDLYHDLALLIVGANCRLDYLDGITRHVSFSSVSSFTKTLSLVKASSKVRTILFTHSKNASDAMDESTLSTLIEIFPSLRALDLHGLKIEIMKNSLGKLIHLKYLDLSFNPIKTLPDSITSLLNLQTLKLQDCRNLKQLPRDITKLVSLRHLDDRGCFKLRLPQGLRKLTGLQSLPLFNVRNNGELGELNGLNNLRGTLKIQILEQLEDANLDYEVKNLKKKQHLEKLELAWAHQEGHDEMLLDSLQPHPNLKILEVCGYTGVTFSSWLSSIKNLVKITLRRCDSCNHLPPLSELPFLESLWLDEMKDLECISDRDISEEVSTLSFFPSLKSLWIMECPNLKGWWRSASMTDHQQHQHNRSLPSFPCLSYFWICNCPNMTSMPLFPYLGEVLRLTNVSSKLFQETILPSSSSSSSSHLSKLISMYILNLPDVVSLPDGLVSNLISLERLYISNCKELNLGSDVDGMEWRHLNRLTHLYFSGLPKLNSLPVGLQHVTTLETLFIRNCENLKTLPRWIGNLISLKQFTIYNCLNLKTLPDEMRDLSSLQKLEIRRCPELQRRCEKETGQDWDKIAHIALDPDGCAVLKSLHEKCLAQDCLNREFVRVGPNPKFSPIAGYHWGQAHGLLIKHGKATYVSCYVRTSRIKQEEYFGGAKFMKVGDLKGLFGLFMVNMQLLRAKLKILDVSYGYGTDNPGVKCKTLSISLLCTANTALVYHHGKVLALSEADKPYAVKVLEDGDLQTLGMLDYDKRLSHSFTAHPKVDPFTGDTHTNMDSTRVYPFIKQKPKLNVADDTSMIYFGEQLYLDNVSWKPLQQTMTMASSLPSSSSSPFSRLKSMFLRSMKDMASLPNEWASNLNFLKNLIQEPTKAGVSPCRGLQYVATLQKLVISACPNLISLPEWICELTSLEHLVIARCASKLTSMPAGISSLTSLWVLTIADFPNLMTLPESICNLTSLEELEIVRCPNLIALPDGMHYLKSLQNLRITIIENLGSGAFEKIVSLWNVKDDLDSIKNTVSRIQAVLLDAVEQQNHNHQDRDWLEKLKDAFYDADDLLGEYKFHVELALQQEETSGNIAEKVCDFSRSIPLVFRNRKRSRRIIELRQKLIAMAEDRNNFHFNEGHVKPQVSLNRETVPCLPNKEVTGRDEDRNAIIKLLLEPNNEENVSVIAIVGIGGLGKTTLAQYV</sequence>
<dbReference type="InterPro" id="IPR032675">
    <property type="entry name" value="LRR_dom_sf"/>
</dbReference>
<evidence type="ECO:0000259" key="13">
    <source>
        <dbReference type="Pfam" id="PF23559"/>
    </source>
</evidence>
<name>A0A7N2LD78_QUELO</name>
<feature type="domain" description="Disease resistance N-terminal" evidence="12">
    <location>
        <begin position="11"/>
        <end position="90"/>
    </location>
</feature>
<evidence type="ECO:0000259" key="11">
    <source>
        <dbReference type="Pfam" id="PF00931"/>
    </source>
</evidence>